<organism evidence="1 2">
    <name type="scientific">Mauremys mutica</name>
    <name type="common">yellowpond turtle</name>
    <dbReference type="NCBI Taxonomy" id="74926"/>
    <lineage>
        <taxon>Eukaryota</taxon>
        <taxon>Metazoa</taxon>
        <taxon>Chordata</taxon>
        <taxon>Craniata</taxon>
        <taxon>Vertebrata</taxon>
        <taxon>Euteleostomi</taxon>
        <taxon>Archelosauria</taxon>
        <taxon>Testudinata</taxon>
        <taxon>Testudines</taxon>
        <taxon>Cryptodira</taxon>
        <taxon>Durocryptodira</taxon>
        <taxon>Testudinoidea</taxon>
        <taxon>Geoemydidae</taxon>
        <taxon>Geoemydinae</taxon>
        <taxon>Mauremys</taxon>
    </lineage>
</organism>
<dbReference type="Proteomes" id="UP000827986">
    <property type="component" value="Unassembled WGS sequence"/>
</dbReference>
<gene>
    <name evidence="1" type="ORF">KIL84_014249</name>
</gene>
<dbReference type="AlphaFoldDB" id="A0A9D3XPD2"/>
<keyword evidence="2" id="KW-1185">Reference proteome</keyword>
<reference evidence="1" key="1">
    <citation type="submission" date="2021-09" db="EMBL/GenBank/DDBJ databases">
        <title>The genome of Mauremys mutica provides insights into the evolution of semi-aquatic lifestyle.</title>
        <authorList>
            <person name="Gong S."/>
            <person name="Gao Y."/>
        </authorList>
    </citation>
    <scope>NUCLEOTIDE SEQUENCE</scope>
    <source>
        <strain evidence="1">MM-2020</strain>
        <tissue evidence="1">Muscle</tissue>
    </source>
</reference>
<proteinExistence type="predicted"/>
<evidence type="ECO:0000313" key="2">
    <source>
        <dbReference type="Proteomes" id="UP000827986"/>
    </source>
</evidence>
<comment type="caution">
    <text evidence="1">The sequence shown here is derived from an EMBL/GenBank/DDBJ whole genome shotgun (WGS) entry which is preliminary data.</text>
</comment>
<protein>
    <submittedName>
        <fullName evidence="1">Uncharacterized protein</fullName>
    </submittedName>
</protein>
<name>A0A9D3XPD2_9SAUR</name>
<sequence>MKEMNWLLQSFKSLGETSDVGVPKQCTSQTKGGKTMSVIREGGEEFLQMLPPTIQQQLSSIFSTSFNLSYPGTWGSKHCTVQIQLKRHNTMNSLFSYISGSLESHCLTTCP</sequence>
<evidence type="ECO:0000313" key="1">
    <source>
        <dbReference type="EMBL" id="KAH1183633.1"/>
    </source>
</evidence>
<dbReference type="EMBL" id="JAHDVG010000465">
    <property type="protein sequence ID" value="KAH1183633.1"/>
    <property type="molecule type" value="Genomic_DNA"/>
</dbReference>
<accession>A0A9D3XPD2</accession>